<evidence type="ECO:0000313" key="3">
    <source>
        <dbReference type="Proteomes" id="UP000076661"/>
    </source>
</evidence>
<dbReference type="InterPro" id="IPR014966">
    <property type="entry name" value="FRG-dom"/>
</dbReference>
<dbReference type="SMART" id="SM00901">
    <property type="entry name" value="FRG"/>
    <property type="match status" value="1"/>
</dbReference>
<proteinExistence type="predicted"/>
<name>A0A162BCC5_9GAMM</name>
<sequence length="286" mass="32845">MILSLGQYVEAVSELNHDLWFRGVGSTDFKLTPQARWMQLDAETEGTIAYRFLRDYGKYVEPESNPWKVYALMQHHGLPTRLLDWSRSPLVALYFALTQDTSSTNNSKKGVWALDPHLMNEYFIGTDLVYCPSQMGQRRVYNLSKMENSPYTAKGNGKVWENLQSDKNTENSVPFKPLDEYLPYPLYALDPKNTIKEVSWSCPLAIEATSSVGRMDSQHSAFTIHDESSLPLDTLFKGSNDILRFIEIEPSQTQKLLKQLHRAGIHHESIYRDLDSLCKKIKDEML</sequence>
<dbReference type="EMBL" id="AUXX01000001">
    <property type="protein sequence ID" value="KZN70462.1"/>
    <property type="molecule type" value="Genomic_DNA"/>
</dbReference>
<reference evidence="2 3" key="1">
    <citation type="submission" date="2013-07" db="EMBL/GenBank/DDBJ databases">
        <title>Comparative Genomic and Metabolomic Analysis of Twelve Strains of Pseudoalteromonas luteoviolacea.</title>
        <authorList>
            <person name="Vynne N.G."/>
            <person name="Mansson M."/>
            <person name="Gram L."/>
        </authorList>
    </citation>
    <scope>NUCLEOTIDE SEQUENCE [LARGE SCALE GENOMIC DNA]</scope>
    <source>
        <strain evidence="2 3">S4060-1</strain>
    </source>
</reference>
<evidence type="ECO:0000259" key="1">
    <source>
        <dbReference type="SMART" id="SM00901"/>
    </source>
</evidence>
<dbReference type="Proteomes" id="UP000076661">
    <property type="component" value="Unassembled WGS sequence"/>
</dbReference>
<organism evidence="2 3">
    <name type="scientific">Pseudoalteromonas luteoviolacea S4060-1</name>
    <dbReference type="NCBI Taxonomy" id="1365257"/>
    <lineage>
        <taxon>Bacteria</taxon>
        <taxon>Pseudomonadati</taxon>
        <taxon>Pseudomonadota</taxon>
        <taxon>Gammaproteobacteria</taxon>
        <taxon>Alteromonadales</taxon>
        <taxon>Pseudoalteromonadaceae</taxon>
        <taxon>Pseudoalteromonas</taxon>
    </lineage>
</organism>
<comment type="caution">
    <text evidence="2">The sequence shown here is derived from an EMBL/GenBank/DDBJ whole genome shotgun (WGS) entry which is preliminary data.</text>
</comment>
<dbReference type="RefSeq" id="WP_063379590.1">
    <property type="nucleotide sequence ID" value="NZ_AUXX01000001.1"/>
</dbReference>
<protein>
    <recommendedName>
        <fullName evidence="1">FRG domain-containing protein</fullName>
    </recommendedName>
</protein>
<gene>
    <name evidence="2" type="ORF">N478_00735</name>
</gene>
<dbReference type="AlphaFoldDB" id="A0A162BCC5"/>
<feature type="domain" description="FRG" evidence="1">
    <location>
        <begin position="15"/>
        <end position="112"/>
    </location>
</feature>
<accession>A0A162BCC5</accession>
<dbReference type="PATRIC" id="fig|1365257.3.peg.154"/>
<dbReference type="Pfam" id="PF08867">
    <property type="entry name" value="FRG"/>
    <property type="match status" value="1"/>
</dbReference>
<evidence type="ECO:0000313" key="2">
    <source>
        <dbReference type="EMBL" id="KZN70462.1"/>
    </source>
</evidence>